<sequence>MNSEYSIVRSIRRPLSTGKRSQRSTRTKKKKAEEEKTAASTNKKTLFSHRGKNETNPEETEAFANICRCLIEHRWYHGVMPRGEISTLLEEEGDFCVRKTTEKGKPIVCISVKCQKEVRHFPLVFENGQWTLKNLIKTRRFYEVVELLNALVSEKIPLSGAILIRAVPRPDYYIPHSDISLICKLGEGAFGEVWKGSLKRTDDDKMKKMEEKSGAGLSEKSKSRLYVAVKKMKGNATKAMTEEFVLEAKLMRQLVHPNIVTVYGVAPSEEPLMIVLELAANGCLKSYVAKYQCPVDQLLQFTADAARGMAYLSSKLVIHRDLAARNLLLGSAVEVKISDFGLSSSGKTEVKVKQMKVPIRWLAPEVLEEGVFTTKTDVWAYAVTLWEIFTRCQSDPYPGLTNQQAKDLIRGDALPMSPPEGTPPIVVKIMEDCFTKNPDERPSFMAILKRLCPEEDLTAYEPKSLAQSQSSPAKKSSAPSAEPLSSRSKRPARK</sequence>
<dbReference type="EC" id="2.7.10.2" evidence="8"/>
<dbReference type="PANTHER" id="PTHR24418">
    <property type="entry name" value="TYROSINE-PROTEIN KINASE"/>
    <property type="match status" value="1"/>
</dbReference>
<gene>
    <name evidence="12" type="ORF">CAEBREN_05253</name>
</gene>
<dbReference type="Gene3D" id="3.30.200.20">
    <property type="entry name" value="Phosphorylase Kinase, domain 1"/>
    <property type="match status" value="1"/>
</dbReference>
<keyword evidence="13" id="KW-1185">Reference proteome</keyword>
<dbReference type="SMART" id="SM00252">
    <property type="entry name" value="SH2"/>
    <property type="match status" value="1"/>
</dbReference>
<dbReference type="SUPFAM" id="SSF55550">
    <property type="entry name" value="SH2 domain"/>
    <property type="match status" value="1"/>
</dbReference>
<evidence type="ECO:0000256" key="3">
    <source>
        <dbReference type="ARBA" id="ARBA00022777"/>
    </source>
</evidence>
<evidence type="ECO:0000313" key="12">
    <source>
        <dbReference type="EMBL" id="EGT32769.1"/>
    </source>
</evidence>
<evidence type="ECO:0000256" key="4">
    <source>
        <dbReference type="ARBA" id="ARBA00022840"/>
    </source>
</evidence>
<dbReference type="CDD" id="cd10361">
    <property type="entry name" value="SH2_Fps_family"/>
    <property type="match status" value="1"/>
</dbReference>
<feature type="region of interest" description="Disordered" evidence="9">
    <location>
        <begin position="1"/>
        <end position="57"/>
    </location>
</feature>
<evidence type="ECO:0000259" key="11">
    <source>
        <dbReference type="PROSITE" id="PS50011"/>
    </source>
</evidence>
<protein>
    <recommendedName>
        <fullName evidence="8">Tyrosine-protein kinase</fullName>
        <ecNumber evidence="8">2.7.10.2</ecNumber>
    </recommendedName>
</protein>
<evidence type="ECO:0000256" key="2">
    <source>
        <dbReference type="ARBA" id="ARBA00022741"/>
    </source>
</evidence>
<dbReference type="PROSITE" id="PS50001">
    <property type="entry name" value="SH2"/>
    <property type="match status" value="1"/>
</dbReference>
<evidence type="ECO:0000256" key="5">
    <source>
        <dbReference type="ARBA" id="ARBA00023137"/>
    </source>
</evidence>
<evidence type="ECO:0000313" key="13">
    <source>
        <dbReference type="Proteomes" id="UP000008068"/>
    </source>
</evidence>
<dbReference type="Gene3D" id="3.30.505.10">
    <property type="entry name" value="SH2 domain"/>
    <property type="match status" value="1"/>
</dbReference>
<organism evidence="13">
    <name type="scientific">Caenorhabditis brenneri</name>
    <name type="common">Nematode worm</name>
    <dbReference type="NCBI Taxonomy" id="135651"/>
    <lineage>
        <taxon>Eukaryota</taxon>
        <taxon>Metazoa</taxon>
        <taxon>Ecdysozoa</taxon>
        <taxon>Nematoda</taxon>
        <taxon>Chromadorea</taxon>
        <taxon>Rhabditida</taxon>
        <taxon>Rhabditina</taxon>
        <taxon>Rhabditomorpha</taxon>
        <taxon>Rhabditoidea</taxon>
        <taxon>Rhabditidae</taxon>
        <taxon>Peloderinae</taxon>
        <taxon>Caenorhabditis</taxon>
    </lineage>
</organism>
<dbReference type="Pfam" id="PF00017">
    <property type="entry name" value="SH2"/>
    <property type="match status" value="1"/>
</dbReference>
<dbReference type="FunFam" id="1.10.510.10:FF:001408">
    <property type="entry name" value="Tyrosine-protein kinase"/>
    <property type="match status" value="1"/>
</dbReference>
<dbReference type="PROSITE" id="PS50011">
    <property type="entry name" value="PROTEIN_KINASE_DOM"/>
    <property type="match status" value="1"/>
</dbReference>
<keyword evidence="4 8" id="KW-0067">ATP-binding</keyword>
<keyword evidence="7" id="KW-0727">SH2 domain</keyword>
<dbReference type="OMA" id="REDCEEM"/>
<feature type="domain" description="Protein kinase" evidence="11">
    <location>
        <begin position="179"/>
        <end position="457"/>
    </location>
</feature>
<dbReference type="InterPro" id="IPR000719">
    <property type="entry name" value="Prot_kinase_dom"/>
</dbReference>
<keyword evidence="1 8" id="KW-0808">Transferase</keyword>
<dbReference type="InterPro" id="IPR001245">
    <property type="entry name" value="Ser-Thr/Tyr_kinase_cat_dom"/>
</dbReference>
<evidence type="ECO:0000256" key="7">
    <source>
        <dbReference type="PROSITE-ProRule" id="PRU00191"/>
    </source>
</evidence>
<keyword evidence="2 8" id="KW-0547">Nucleotide-binding</keyword>
<evidence type="ECO:0000256" key="9">
    <source>
        <dbReference type="SAM" id="MobiDB-lite"/>
    </source>
</evidence>
<feature type="compositionally biased region" description="Basic residues" evidence="9">
    <location>
        <begin position="20"/>
        <end position="30"/>
    </location>
</feature>
<comment type="similarity">
    <text evidence="8">Belongs to the protein kinase superfamily. Tyr protein kinase family.</text>
</comment>
<dbReference type="HOGENOM" id="CLU_000288_7_2_1"/>
<dbReference type="PRINTS" id="PR00109">
    <property type="entry name" value="TYRKINASE"/>
</dbReference>
<evidence type="ECO:0000259" key="10">
    <source>
        <dbReference type="PROSITE" id="PS50001"/>
    </source>
</evidence>
<feature type="compositionally biased region" description="Low complexity" evidence="9">
    <location>
        <begin position="462"/>
        <end position="486"/>
    </location>
</feature>
<dbReference type="eggNOG" id="KOG0194">
    <property type="taxonomic scope" value="Eukaryota"/>
</dbReference>
<evidence type="ECO:0000256" key="8">
    <source>
        <dbReference type="RuleBase" id="RU362096"/>
    </source>
</evidence>
<dbReference type="Proteomes" id="UP000008068">
    <property type="component" value="Unassembled WGS sequence"/>
</dbReference>
<evidence type="ECO:0000256" key="6">
    <source>
        <dbReference type="ARBA" id="ARBA00051245"/>
    </source>
</evidence>
<dbReference type="InterPro" id="IPR035849">
    <property type="entry name" value="Fes/Fps/Fer_SH2"/>
</dbReference>
<comment type="catalytic activity">
    <reaction evidence="6 8">
        <text>L-tyrosyl-[protein] + ATP = O-phospho-L-tyrosyl-[protein] + ADP + H(+)</text>
        <dbReference type="Rhea" id="RHEA:10596"/>
        <dbReference type="Rhea" id="RHEA-COMP:10136"/>
        <dbReference type="Rhea" id="RHEA-COMP:20101"/>
        <dbReference type="ChEBI" id="CHEBI:15378"/>
        <dbReference type="ChEBI" id="CHEBI:30616"/>
        <dbReference type="ChEBI" id="CHEBI:46858"/>
        <dbReference type="ChEBI" id="CHEBI:61978"/>
        <dbReference type="ChEBI" id="CHEBI:456216"/>
        <dbReference type="EC" id="2.7.10.2"/>
    </reaction>
</comment>
<dbReference type="InterPro" id="IPR036860">
    <property type="entry name" value="SH2_dom_sf"/>
</dbReference>
<dbReference type="STRING" id="135651.G0NK09"/>
<evidence type="ECO:0000256" key="1">
    <source>
        <dbReference type="ARBA" id="ARBA00022679"/>
    </source>
</evidence>
<accession>G0NK09</accession>
<proteinExistence type="inferred from homology"/>
<name>G0NK09_CAEBE</name>
<dbReference type="GO" id="GO:0005524">
    <property type="term" value="F:ATP binding"/>
    <property type="evidence" value="ECO:0007669"/>
    <property type="project" value="UniProtKB-KW"/>
</dbReference>
<keyword evidence="5 8" id="KW-0829">Tyrosine-protein kinase</keyword>
<dbReference type="PROSITE" id="PS00109">
    <property type="entry name" value="PROTEIN_KINASE_TYR"/>
    <property type="match status" value="1"/>
</dbReference>
<dbReference type="InterPro" id="IPR050198">
    <property type="entry name" value="Non-receptor_tyrosine_kinases"/>
</dbReference>
<dbReference type="OrthoDB" id="546826at2759"/>
<dbReference type="SMART" id="SM00219">
    <property type="entry name" value="TyrKc"/>
    <property type="match status" value="1"/>
</dbReference>
<dbReference type="GO" id="GO:0004715">
    <property type="term" value="F:non-membrane spanning protein tyrosine kinase activity"/>
    <property type="evidence" value="ECO:0007669"/>
    <property type="project" value="UniProtKB-EC"/>
</dbReference>
<dbReference type="Gene3D" id="1.10.510.10">
    <property type="entry name" value="Transferase(Phosphotransferase) domain 1"/>
    <property type="match status" value="1"/>
</dbReference>
<dbReference type="InterPro" id="IPR000980">
    <property type="entry name" value="SH2"/>
</dbReference>
<reference evidence="13" key="1">
    <citation type="submission" date="2011-07" db="EMBL/GenBank/DDBJ databases">
        <authorList>
            <consortium name="Caenorhabditis brenneri Sequencing and Analysis Consortium"/>
            <person name="Wilson R.K."/>
        </authorList>
    </citation>
    <scope>NUCLEOTIDE SEQUENCE [LARGE SCALE GENOMIC DNA]</scope>
    <source>
        <strain evidence="13">PB2801</strain>
    </source>
</reference>
<dbReference type="AlphaFoldDB" id="G0NK09"/>
<dbReference type="InterPro" id="IPR020635">
    <property type="entry name" value="Tyr_kinase_cat_dom"/>
</dbReference>
<dbReference type="EMBL" id="GL379898">
    <property type="protein sequence ID" value="EGT32769.1"/>
    <property type="molecule type" value="Genomic_DNA"/>
</dbReference>
<dbReference type="InParanoid" id="G0NK09"/>
<dbReference type="CDD" id="cd00192">
    <property type="entry name" value="PTKc"/>
    <property type="match status" value="1"/>
</dbReference>
<dbReference type="SUPFAM" id="SSF56112">
    <property type="entry name" value="Protein kinase-like (PK-like)"/>
    <property type="match status" value="1"/>
</dbReference>
<dbReference type="InterPro" id="IPR008266">
    <property type="entry name" value="Tyr_kinase_AS"/>
</dbReference>
<feature type="region of interest" description="Disordered" evidence="9">
    <location>
        <begin position="460"/>
        <end position="494"/>
    </location>
</feature>
<feature type="domain" description="SH2" evidence="10">
    <location>
        <begin position="75"/>
        <end position="167"/>
    </location>
</feature>
<keyword evidence="3 8" id="KW-0418">Kinase</keyword>
<dbReference type="Pfam" id="PF07714">
    <property type="entry name" value="PK_Tyr_Ser-Thr"/>
    <property type="match status" value="1"/>
</dbReference>
<dbReference type="InterPro" id="IPR011009">
    <property type="entry name" value="Kinase-like_dom_sf"/>
</dbReference>